<reference evidence="1" key="1">
    <citation type="submission" date="2018-02" db="EMBL/GenBank/DDBJ databases">
        <authorList>
            <person name="Cohen D.B."/>
            <person name="Kent A.D."/>
        </authorList>
    </citation>
    <scope>NUCLEOTIDE SEQUENCE</scope>
</reference>
<dbReference type="AlphaFoldDB" id="A0A2N9GPL4"/>
<protein>
    <submittedName>
        <fullName evidence="1">Uncharacterized protein</fullName>
    </submittedName>
</protein>
<organism evidence="1">
    <name type="scientific">Fagus sylvatica</name>
    <name type="common">Beechnut</name>
    <dbReference type="NCBI Taxonomy" id="28930"/>
    <lineage>
        <taxon>Eukaryota</taxon>
        <taxon>Viridiplantae</taxon>
        <taxon>Streptophyta</taxon>
        <taxon>Embryophyta</taxon>
        <taxon>Tracheophyta</taxon>
        <taxon>Spermatophyta</taxon>
        <taxon>Magnoliopsida</taxon>
        <taxon>eudicotyledons</taxon>
        <taxon>Gunneridae</taxon>
        <taxon>Pentapetalae</taxon>
        <taxon>rosids</taxon>
        <taxon>fabids</taxon>
        <taxon>Fagales</taxon>
        <taxon>Fagaceae</taxon>
        <taxon>Fagus</taxon>
    </lineage>
</organism>
<dbReference type="EMBL" id="OIVN01002190">
    <property type="protein sequence ID" value="SPD01359.1"/>
    <property type="molecule type" value="Genomic_DNA"/>
</dbReference>
<sequence>MTAPAMRQNLLDKASTSGEKAIVEEHDDDSELGCLRLVGLLVHCVECVAMDNLKDVADLSQIA</sequence>
<gene>
    <name evidence="1" type="ORF">FSB_LOCUS29241</name>
</gene>
<evidence type="ECO:0000313" key="1">
    <source>
        <dbReference type="EMBL" id="SPD01359.1"/>
    </source>
</evidence>
<proteinExistence type="predicted"/>
<name>A0A2N9GPL4_FAGSY</name>
<accession>A0A2N9GPL4</accession>